<evidence type="ECO:0000313" key="2">
    <source>
        <dbReference type="EMBL" id="SVE48651.1"/>
    </source>
</evidence>
<reference evidence="2" key="1">
    <citation type="submission" date="2018-05" db="EMBL/GenBank/DDBJ databases">
        <authorList>
            <person name="Lanie J.A."/>
            <person name="Ng W.-L."/>
            <person name="Kazmierczak K.M."/>
            <person name="Andrzejewski T.M."/>
            <person name="Davidsen T.M."/>
            <person name="Wayne K.J."/>
            <person name="Tettelin H."/>
            <person name="Glass J.I."/>
            <person name="Rusch D."/>
            <person name="Podicherti R."/>
            <person name="Tsui H.-C.T."/>
            <person name="Winkler M.E."/>
        </authorList>
    </citation>
    <scope>NUCLEOTIDE SEQUENCE</scope>
</reference>
<sequence length="55" mass="6009">MSDLRVGIVGMGWVAGAHIETFKNVDGANVTAVCSRRELDKKELEAQFGTPIKVY</sequence>
<dbReference type="InterPro" id="IPR036291">
    <property type="entry name" value="NAD(P)-bd_dom_sf"/>
</dbReference>
<dbReference type="GO" id="GO:0000166">
    <property type="term" value="F:nucleotide binding"/>
    <property type="evidence" value="ECO:0007669"/>
    <property type="project" value="InterPro"/>
</dbReference>
<dbReference type="Pfam" id="PF01408">
    <property type="entry name" value="GFO_IDH_MocA"/>
    <property type="match status" value="1"/>
</dbReference>
<feature type="domain" description="Gfo/Idh/MocA-like oxidoreductase N-terminal" evidence="1">
    <location>
        <begin position="4"/>
        <end position="51"/>
    </location>
</feature>
<feature type="non-terminal residue" evidence="2">
    <location>
        <position position="55"/>
    </location>
</feature>
<gene>
    <name evidence="2" type="ORF">METZ01_LOCUS501505</name>
</gene>
<organism evidence="2">
    <name type="scientific">marine metagenome</name>
    <dbReference type="NCBI Taxonomy" id="408172"/>
    <lineage>
        <taxon>unclassified sequences</taxon>
        <taxon>metagenomes</taxon>
        <taxon>ecological metagenomes</taxon>
    </lineage>
</organism>
<proteinExistence type="predicted"/>
<dbReference type="SUPFAM" id="SSF51735">
    <property type="entry name" value="NAD(P)-binding Rossmann-fold domains"/>
    <property type="match status" value="1"/>
</dbReference>
<accession>A0A383DVX6</accession>
<dbReference type="InterPro" id="IPR000683">
    <property type="entry name" value="Gfo/Idh/MocA-like_OxRdtase_N"/>
</dbReference>
<dbReference type="EMBL" id="UINC01220647">
    <property type="protein sequence ID" value="SVE48651.1"/>
    <property type="molecule type" value="Genomic_DNA"/>
</dbReference>
<evidence type="ECO:0000259" key="1">
    <source>
        <dbReference type="Pfam" id="PF01408"/>
    </source>
</evidence>
<dbReference type="AlphaFoldDB" id="A0A383DVX6"/>
<protein>
    <recommendedName>
        <fullName evidence="1">Gfo/Idh/MocA-like oxidoreductase N-terminal domain-containing protein</fullName>
    </recommendedName>
</protein>
<name>A0A383DVX6_9ZZZZ</name>
<dbReference type="Gene3D" id="3.40.50.720">
    <property type="entry name" value="NAD(P)-binding Rossmann-like Domain"/>
    <property type="match status" value="1"/>
</dbReference>